<dbReference type="HOGENOM" id="CLU_028820_0_0_1"/>
<keyword evidence="3" id="KW-0134">Cell wall</keyword>
<keyword evidence="4" id="KW-0964">Secreted</keyword>
<keyword evidence="9" id="KW-0326">Glycosidase</keyword>
<evidence type="ECO:0000256" key="2">
    <source>
        <dbReference type="ARBA" id="ARBA00008773"/>
    </source>
</evidence>
<keyword evidence="6" id="KW-0378">Hydrolase</keyword>
<dbReference type="PANTHER" id="PTHR16631">
    <property type="entry name" value="GLUCAN 1,3-BETA-GLUCOSIDASE"/>
    <property type="match status" value="1"/>
</dbReference>
<dbReference type="GO" id="GO:0009277">
    <property type="term" value="C:fungal-type cell wall"/>
    <property type="evidence" value="ECO:0007669"/>
    <property type="project" value="TreeGrafter"/>
</dbReference>
<evidence type="ECO:0000313" key="9">
    <source>
        <dbReference type="EMBL" id="EPE28397.1"/>
    </source>
</evidence>
<dbReference type="GeneID" id="19468565"/>
<evidence type="ECO:0000313" key="10">
    <source>
        <dbReference type="Proteomes" id="UP000016922"/>
    </source>
</evidence>
<sequence length="357" mass="38224">MRFPHLAGLSIFLATATAQEKIYQGFNSGNTFTDQTAKKQADFEKEFKTASALSFSPGSFNSVRLYTNIQAKTTADPISAFDAALATNTSLLLGIWCSGTDTITNELTALQAAITKHGQRFADLVVGISVGSEDLYRVSESGIANAAGIGAGPNTIVRFINQTRSALASTALSGKPVGHVDSWSAWANESNSAVVDAADFVGTDLYPYYEKDLTNTIDNAKTIFDTLLKNVTDSAGNKSVWITETGWPVSGPNFGSAVPSVDNARAYWERIGCQLFGRMNVWWYNLRDSNPANKEKFAITTDLSTTPQFNLTCPAGSGAPVSINTVATKSAASGIKASFLMDSWVYAIVVYGFLAFV</sequence>
<comment type="subcellular location">
    <subcellularLocation>
        <location evidence="1">Secreted</location>
        <location evidence="1">Cell wall</location>
    </subcellularLocation>
</comment>
<dbReference type="eggNOG" id="ENOG502SI3D">
    <property type="taxonomic scope" value="Eukaryota"/>
</dbReference>
<dbReference type="GO" id="GO:0071555">
    <property type="term" value="P:cell wall organization"/>
    <property type="evidence" value="ECO:0007669"/>
    <property type="project" value="TreeGrafter"/>
</dbReference>
<organism evidence="9 10">
    <name type="scientific">Glarea lozoyensis (strain ATCC 20868 / MF5171)</name>
    <dbReference type="NCBI Taxonomy" id="1116229"/>
    <lineage>
        <taxon>Eukaryota</taxon>
        <taxon>Fungi</taxon>
        <taxon>Dikarya</taxon>
        <taxon>Ascomycota</taxon>
        <taxon>Pezizomycotina</taxon>
        <taxon>Leotiomycetes</taxon>
        <taxon>Helotiales</taxon>
        <taxon>Helotiaceae</taxon>
        <taxon>Glarea</taxon>
    </lineage>
</organism>
<evidence type="ECO:0000256" key="6">
    <source>
        <dbReference type="ARBA" id="ARBA00022801"/>
    </source>
</evidence>
<gene>
    <name evidence="9" type="ORF">GLAREA_09517</name>
</gene>
<dbReference type="PANTHER" id="PTHR16631:SF16">
    <property type="entry name" value="GPI-ANCHORED CELL WALL BETA-1,3-ENDOGLUCANASE EGLC"/>
    <property type="match status" value="1"/>
</dbReference>
<evidence type="ECO:0000256" key="1">
    <source>
        <dbReference type="ARBA" id="ARBA00004191"/>
    </source>
</evidence>
<dbReference type="OMA" id="TANWIAL"/>
<dbReference type="InterPro" id="IPR000490">
    <property type="entry name" value="Glyco_hydro_17"/>
</dbReference>
<dbReference type="InterPro" id="IPR050732">
    <property type="entry name" value="Beta-glucan_modifiers"/>
</dbReference>
<dbReference type="GO" id="GO:0009986">
    <property type="term" value="C:cell surface"/>
    <property type="evidence" value="ECO:0007669"/>
    <property type="project" value="TreeGrafter"/>
</dbReference>
<dbReference type="STRING" id="1116229.S3CPK0"/>
<dbReference type="AlphaFoldDB" id="S3CPK0"/>
<dbReference type="RefSeq" id="XP_008084305.1">
    <property type="nucleotide sequence ID" value="XM_008086114.1"/>
</dbReference>
<dbReference type="OrthoDB" id="77201at2759"/>
<evidence type="ECO:0000256" key="3">
    <source>
        <dbReference type="ARBA" id="ARBA00022512"/>
    </source>
</evidence>
<feature type="signal peptide" evidence="8">
    <location>
        <begin position="1"/>
        <end position="18"/>
    </location>
</feature>
<dbReference type="KEGG" id="glz:GLAREA_09517"/>
<dbReference type="Pfam" id="PF00332">
    <property type="entry name" value="Glyco_hydro_17"/>
    <property type="match status" value="1"/>
</dbReference>
<evidence type="ECO:0000256" key="4">
    <source>
        <dbReference type="ARBA" id="ARBA00022525"/>
    </source>
</evidence>
<evidence type="ECO:0000256" key="7">
    <source>
        <dbReference type="RuleBase" id="RU004335"/>
    </source>
</evidence>
<protein>
    <submittedName>
        <fullName evidence="9">(Trans)glycosidase</fullName>
    </submittedName>
</protein>
<evidence type="ECO:0000256" key="5">
    <source>
        <dbReference type="ARBA" id="ARBA00022729"/>
    </source>
</evidence>
<keyword evidence="10" id="KW-1185">Reference proteome</keyword>
<name>S3CPK0_GLAL2</name>
<keyword evidence="5 8" id="KW-0732">Signal</keyword>
<dbReference type="GO" id="GO:0005576">
    <property type="term" value="C:extracellular region"/>
    <property type="evidence" value="ECO:0007669"/>
    <property type="project" value="TreeGrafter"/>
</dbReference>
<accession>S3CPK0</accession>
<dbReference type="GO" id="GO:0005975">
    <property type="term" value="P:carbohydrate metabolic process"/>
    <property type="evidence" value="ECO:0007669"/>
    <property type="project" value="InterPro"/>
</dbReference>
<proteinExistence type="inferred from homology"/>
<dbReference type="SUPFAM" id="SSF51445">
    <property type="entry name" value="(Trans)glycosidases"/>
    <property type="match status" value="1"/>
</dbReference>
<reference evidence="9 10" key="1">
    <citation type="journal article" date="2013" name="BMC Genomics">
        <title>Genomics-driven discovery of the pneumocandin biosynthetic gene cluster in the fungus Glarea lozoyensis.</title>
        <authorList>
            <person name="Chen L."/>
            <person name="Yue Q."/>
            <person name="Zhang X."/>
            <person name="Xiang M."/>
            <person name="Wang C."/>
            <person name="Li S."/>
            <person name="Che Y."/>
            <person name="Ortiz-Lopez F.J."/>
            <person name="Bills G.F."/>
            <person name="Liu X."/>
            <person name="An Z."/>
        </authorList>
    </citation>
    <scope>NUCLEOTIDE SEQUENCE [LARGE SCALE GENOMIC DNA]</scope>
    <source>
        <strain evidence="10">ATCC 20868 / MF5171</strain>
    </source>
</reference>
<dbReference type="Gene3D" id="3.20.20.80">
    <property type="entry name" value="Glycosidases"/>
    <property type="match status" value="1"/>
</dbReference>
<comment type="similarity">
    <text evidence="2 7">Belongs to the glycosyl hydrolase 17 family.</text>
</comment>
<dbReference type="EMBL" id="KE145368">
    <property type="protein sequence ID" value="EPE28397.1"/>
    <property type="molecule type" value="Genomic_DNA"/>
</dbReference>
<dbReference type="GO" id="GO:0042973">
    <property type="term" value="F:glucan endo-1,3-beta-D-glucosidase activity"/>
    <property type="evidence" value="ECO:0007669"/>
    <property type="project" value="TreeGrafter"/>
</dbReference>
<dbReference type="Proteomes" id="UP000016922">
    <property type="component" value="Unassembled WGS sequence"/>
</dbReference>
<feature type="chain" id="PRO_5004507375" evidence="8">
    <location>
        <begin position="19"/>
        <end position="357"/>
    </location>
</feature>
<evidence type="ECO:0000256" key="8">
    <source>
        <dbReference type="SAM" id="SignalP"/>
    </source>
</evidence>
<dbReference type="InterPro" id="IPR017853">
    <property type="entry name" value="GH"/>
</dbReference>